<evidence type="ECO:0000256" key="1">
    <source>
        <dbReference type="SAM" id="MobiDB-lite"/>
    </source>
</evidence>
<feature type="region of interest" description="Disordered" evidence="1">
    <location>
        <begin position="1"/>
        <end position="232"/>
    </location>
</feature>
<dbReference type="GeneID" id="92512896"/>
<gene>
    <name evidence="2" type="ORF">LSCM1_02812</name>
</gene>
<feature type="compositionally biased region" description="Polar residues" evidence="1">
    <location>
        <begin position="387"/>
        <end position="396"/>
    </location>
</feature>
<feature type="region of interest" description="Disordered" evidence="1">
    <location>
        <begin position="602"/>
        <end position="631"/>
    </location>
</feature>
<protein>
    <submittedName>
        <fullName evidence="2">Uncharacterized protein</fullName>
    </submittedName>
</protein>
<name>A0A836H2C2_9TRYP</name>
<sequence length="1107" mass="119424">MGRRKHVQSVEKDVETRYMGASGRRCSASAHEASGDKSKAISTHVPGDEGGGYLSRKGSLGVRGGDAAQDRRGSQFTRNQRKSGDSFRRLSRQQGGGDPVHHHTSAAVPPLTHQQQQQQRRPHGVALPFAAYPIGDNNDQACGSGGEPRRQHPTGSISPSEPLGSPSRFRHGRQVLLDTGGAGQGPQKPCSPQCCQPPGPYAPHPSHEGSERNRSRATPDAQGLPHPPYCGSFESPLPPPLNPFCHLPQLPYVMTPQGLMAPPPLYLFAEQICPIIPCMPPPQLPCQSSENRNGAVPLQCYAKSGDALTVSPQAPRDYQQRSALDHNPVSSPQPTRVGDAPVLAANGATVSMTLAAAPQAAAVAQTTAAVGTELLRTASIRKHTSSFRKSQGQQQADIPATDPPITLPRTTSILNRVSSFKKAGRPISVSDQALQQEISMQQRLQTREQERVRLQQEMQARLAADKAAREQRLRELQQCRPPRNFAQQSSADPTPRVLEELPKLNEPSGNSTWERGPELPCKSSFPAQLPTRIISPASRPGADVPASSKAPLKPQRSPPAAISQSSAGLFATKGNLLMEAMEDRRTSPVPAMSEFSALRGPVGKDKVRAPDCESPAGIAQDSGPAGDAATSTAADALHTAVSATEQLWHRCTSLVLYEIPLRCTKTVNSDGVEQIDDSKFPLRLYGRTLRVTDVARQTTNEYHLDELVTHRRGSTRVDSKILQEVTEVLVAGYSASVLSLDSKGLSKPVSAFDSAAWLAKQRLLMNVLGAVEKRQSAYSQRAGSGEYFEAHFSFALVKKVSLKRAAEQNRANPATAQQTYEVVDLLPPEPTIVPLKMHSCVLYGDRLAGVQYRTLRNESEFMTALASAQAKANIILGRLADPVAADPDDEVAVNEQASVFQVITCVLLHRKEGAISLQEQMAEPAEAVYQRELECHVISSDDEDDTEARAAFRSHNTPSNHSDIIMNCLTCIGAQQSHDLWIAALERKESMAPAALFGSAFGGPAYTVVLASVDPTTAESAAALETQSAMAIKRHRRPLNGSARRLIQTLKYLMAGTHKTVEDAKCLSGSQQHSLKSGIRKHAAVLDALGQVLESIETRRFSGLDAT</sequence>
<dbReference type="KEGG" id="lmat:92512896"/>
<feature type="compositionally biased region" description="Basic and acidic residues" evidence="1">
    <location>
        <begin position="602"/>
        <end position="611"/>
    </location>
</feature>
<reference evidence="3" key="2">
    <citation type="journal article" date="2021" name="Sci. Data">
        <title>Chromosome-scale genome sequencing, assembly and annotation of six genomes from subfamily Leishmaniinae.</title>
        <authorList>
            <person name="Almutairi H."/>
            <person name="Urbaniak M.D."/>
            <person name="Bates M.D."/>
            <person name="Jariyapan N."/>
            <person name="Kwakye-Nuako G."/>
            <person name="Thomaz Soccol V."/>
            <person name="Al-Salem W.S."/>
            <person name="Dillon R.J."/>
            <person name="Bates P.A."/>
            <person name="Gatherer D."/>
        </authorList>
    </citation>
    <scope>NUCLEOTIDE SEQUENCE [LARGE SCALE GENOMIC DNA]</scope>
</reference>
<evidence type="ECO:0000313" key="3">
    <source>
        <dbReference type="Proteomes" id="UP000673552"/>
    </source>
</evidence>
<dbReference type="RefSeq" id="XP_067175759.1">
    <property type="nucleotide sequence ID" value="XM_067320384.1"/>
</dbReference>
<dbReference type="PANTHER" id="PTHR35615:SF6">
    <property type="entry name" value="KINESIN MOTOR DOMAIN-CONTAINING PROTEIN"/>
    <property type="match status" value="1"/>
</dbReference>
<dbReference type="OrthoDB" id="266422at2759"/>
<evidence type="ECO:0000313" key="2">
    <source>
        <dbReference type="EMBL" id="KAG5469586.1"/>
    </source>
</evidence>
<dbReference type="PANTHER" id="PTHR35615">
    <property type="entry name" value="PRESENT IN THE OUTER MITOCHONDRIAL MEMBRANE PROTEOME 22-RELATED"/>
    <property type="match status" value="1"/>
</dbReference>
<dbReference type="AlphaFoldDB" id="A0A836H2C2"/>
<reference evidence="3" key="1">
    <citation type="journal article" date="2021" name="Microbiol. Resour. Announc.">
        <title>LGAAP: Leishmaniinae Genome Assembly and Annotation Pipeline.</title>
        <authorList>
            <person name="Almutairi H."/>
            <person name="Urbaniak M.D."/>
            <person name="Bates M.D."/>
            <person name="Jariyapan N."/>
            <person name="Kwakye-Nuako G."/>
            <person name="Thomaz-Soccol V."/>
            <person name="Al-Salem W.S."/>
            <person name="Dillon R.J."/>
            <person name="Bates P.A."/>
            <person name="Gatherer D."/>
        </authorList>
    </citation>
    <scope>NUCLEOTIDE SEQUENCE [LARGE SCALE GENOMIC DNA]</scope>
</reference>
<keyword evidence="3" id="KW-1185">Reference proteome</keyword>
<organism evidence="2 3">
    <name type="scientific">Leishmania martiniquensis</name>
    <dbReference type="NCBI Taxonomy" id="1580590"/>
    <lineage>
        <taxon>Eukaryota</taxon>
        <taxon>Discoba</taxon>
        <taxon>Euglenozoa</taxon>
        <taxon>Kinetoplastea</taxon>
        <taxon>Metakinetoplastina</taxon>
        <taxon>Trypanosomatida</taxon>
        <taxon>Trypanosomatidae</taxon>
        <taxon>Leishmaniinae</taxon>
        <taxon>Leishmania</taxon>
    </lineage>
</organism>
<accession>A0A836H2C2</accession>
<feature type="compositionally biased region" description="Low complexity" evidence="1">
    <location>
        <begin position="185"/>
        <end position="194"/>
    </location>
</feature>
<dbReference type="Proteomes" id="UP000673552">
    <property type="component" value="Unassembled WGS sequence"/>
</dbReference>
<proteinExistence type="predicted"/>
<feature type="region of interest" description="Disordered" evidence="1">
    <location>
        <begin position="476"/>
        <end position="567"/>
    </location>
</feature>
<feature type="compositionally biased region" description="Low complexity" evidence="1">
    <location>
        <begin position="622"/>
        <end position="631"/>
    </location>
</feature>
<dbReference type="EMBL" id="JAFEUZ010000033">
    <property type="protein sequence ID" value="KAG5469586.1"/>
    <property type="molecule type" value="Genomic_DNA"/>
</dbReference>
<comment type="caution">
    <text evidence="2">The sequence shown here is derived from an EMBL/GenBank/DDBJ whole genome shotgun (WGS) entry which is preliminary data.</text>
</comment>
<feature type="region of interest" description="Disordered" evidence="1">
    <location>
        <begin position="386"/>
        <end position="405"/>
    </location>
</feature>
<feature type="compositionally biased region" description="Basic and acidic residues" evidence="1">
    <location>
        <begin position="205"/>
        <end position="214"/>
    </location>
</feature>